<protein>
    <submittedName>
        <fullName evidence="3">DUF1707 domain-containing protein</fullName>
    </submittedName>
</protein>
<dbReference type="AlphaFoldDB" id="A0A6H9Z3J4"/>
<dbReference type="Pfam" id="PF08044">
    <property type="entry name" value="DUF1707"/>
    <property type="match status" value="1"/>
</dbReference>
<dbReference type="OrthoDB" id="3534574at2"/>
<sequence>MRSPTNSPRDLIEPTPRWVTACRWVMVLGLPVAITCKIPVTVPLAWPLIATIAAAGFAVWGMRQHAAKALQAHTRQREDDAWTAQPQRVPTGFGYGDTLRIGDVERNQAIDALQQHMADGRITMAEFDDRSDQALGAQTMPDLYKALQDLPVLERRWNR</sequence>
<proteinExistence type="predicted"/>
<comment type="caution">
    <text evidence="3">The sequence shown here is derived from an EMBL/GenBank/DDBJ whole genome shotgun (WGS) entry which is preliminary data.</text>
</comment>
<dbReference type="RefSeq" id="WP_151558522.1">
    <property type="nucleotide sequence ID" value="NZ_WBMT01000002.1"/>
</dbReference>
<keyword evidence="1" id="KW-1133">Transmembrane helix</keyword>
<reference evidence="3 4" key="1">
    <citation type="submission" date="2019-09" db="EMBL/GenBank/DDBJ databases">
        <title>Actinomadura physcomitrii sp. nov., a novel actinomycete isolated from moss [Physcomitrium sphaericum (Ludw) Fuernr].</title>
        <authorList>
            <person name="Zhuang X."/>
            <person name="Liu C."/>
        </authorList>
    </citation>
    <scope>NUCLEOTIDE SEQUENCE [LARGE SCALE GENOMIC DNA]</scope>
    <source>
        <strain evidence="3 4">HMC1</strain>
    </source>
</reference>
<dbReference type="EMBL" id="WBMT01000002">
    <property type="protein sequence ID" value="KAB2351611.1"/>
    <property type="molecule type" value="Genomic_DNA"/>
</dbReference>
<evidence type="ECO:0000259" key="2">
    <source>
        <dbReference type="Pfam" id="PF08044"/>
    </source>
</evidence>
<gene>
    <name evidence="3" type="ORF">F8566_05140</name>
</gene>
<dbReference type="InterPro" id="IPR012551">
    <property type="entry name" value="DUF1707_SHOCT-like"/>
</dbReference>
<feature type="domain" description="DUF1707" evidence="2">
    <location>
        <begin position="99"/>
        <end position="151"/>
    </location>
</feature>
<keyword evidence="1" id="KW-0472">Membrane</keyword>
<keyword evidence="4" id="KW-1185">Reference proteome</keyword>
<dbReference type="Proteomes" id="UP000468735">
    <property type="component" value="Unassembled WGS sequence"/>
</dbReference>
<keyword evidence="1" id="KW-0812">Transmembrane</keyword>
<evidence type="ECO:0000313" key="3">
    <source>
        <dbReference type="EMBL" id="KAB2351611.1"/>
    </source>
</evidence>
<evidence type="ECO:0000256" key="1">
    <source>
        <dbReference type="SAM" id="Phobius"/>
    </source>
</evidence>
<accession>A0A6H9Z3J4</accession>
<evidence type="ECO:0000313" key="4">
    <source>
        <dbReference type="Proteomes" id="UP000468735"/>
    </source>
</evidence>
<feature type="transmembrane region" description="Helical" evidence="1">
    <location>
        <begin position="46"/>
        <end position="62"/>
    </location>
</feature>
<organism evidence="3 4">
    <name type="scientific">Actinomadura rudentiformis</name>
    <dbReference type="NCBI Taxonomy" id="359158"/>
    <lineage>
        <taxon>Bacteria</taxon>
        <taxon>Bacillati</taxon>
        <taxon>Actinomycetota</taxon>
        <taxon>Actinomycetes</taxon>
        <taxon>Streptosporangiales</taxon>
        <taxon>Thermomonosporaceae</taxon>
        <taxon>Actinomadura</taxon>
    </lineage>
</organism>
<name>A0A6H9Z3J4_9ACTN</name>